<comment type="caution">
    <text evidence="7">The sequence shown here is derived from an EMBL/GenBank/DDBJ whole genome shotgun (WGS) entry which is preliminary data.</text>
</comment>
<feature type="domain" description="Pectinesterase catalytic" evidence="6">
    <location>
        <begin position="49"/>
        <end position="310"/>
    </location>
</feature>
<evidence type="ECO:0000313" key="7">
    <source>
        <dbReference type="EMBL" id="TDK33972.1"/>
    </source>
</evidence>
<evidence type="ECO:0000256" key="1">
    <source>
        <dbReference type="ARBA" id="ARBA00008891"/>
    </source>
</evidence>
<dbReference type="AlphaFoldDB" id="A0A4V3AP30"/>
<evidence type="ECO:0000313" key="8">
    <source>
        <dbReference type="Proteomes" id="UP000295543"/>
    </source>
</evidence>
<dbReference type="Gene3D" id="2.160.20.10">
    <property type="entry name" value="Single-stranded right-handed beta-helix, Pectin lyase-like"/>
    <property type="match status" value="1"/>
</dbReference>
<dbReference type="PROSITE" id="PS00503">
    <property type="entry name" value="PECTINESTERASE_2"/>
    <property type="match status" value="1"/>
</dbReference>
<dbReference type="UniPathway" id="UPA00545">
    <property type="reaction ID" value="UER00823"/>
</dbReference>
<dbReference type="GO" id="GO:0030599">
    <property type="term" value="F:pectinesterase activity"/>
    <property type="evidence" value="ECO:0007669"/>
    <property type="project" value="UniProtKB-UniRule"/>
</dbReference>
<dbReference type="OrthoDB" id="191551at2"/>
<accession>A0A4V3AP30</accession>
<evidence type="ECO:0000256" key="4">
    <source>
        <dbReference type="PROSITE-ProRule" id="PRU10040"/>
    </source>
</evidence>
<feature type="active site" evidence="4">
    <location>
        <position position="198"/>
    </location>
</feature>
<dbReference type="Proteomes" id="UP000295543">
    <property type="component" value="Unassembled WGS sequence"/>
</dbReference>
<dbReference type="EC" id="3.1.1.11" evidence="5"/>
<dbReference type="GO" id="GO:0042545">
    <property type="term" value="P:cell wall modification"/>
    <property type="evidence" value="ECO:0007669"/>
    <property type="project" value="UniProtKB-UniRule"/>
</dbReference>
<comment type="pathway">
    <text evidence="5">Glycan metabolism; pectin degradation; 2-dehydro-3-deoxy-D-gluconate from pectin: step 1/5.</text>
</comment>
<keyword evidence="3 5" id="KW-0063">Aspartyl esterase</keyword>
<dbReference type="PANTHER" id="PTHR31321:SF57">
    <property type="entry name" value="PECTINESTERASE 53-RELATED"/>
    <property type="match status" value="1"/>
</dbReference>
<keyword evidence="5" id="KW-0732">Signal</keyword>
<name>A0A4V3AP30_9GAMM</name>
<evidence type="ECO:0000256" key="3">
    <source>
        <dbReference type="ARBA" id="ARBA00023085"/>
    </source>
</evidence>
<comment type="similarity">
    <text evidence="1">Belongs to the pectinesterase family.</text>
</comment>
<feature type="chain" id="PRO_5020861710" description="Pectinesterase" evidence="5">
    <location>
        <begin position="41"/>
        <end position="331"/>
    </location>
</feature>
<protein>
    <recommendedName>
        <fullName evidence="5">Pectinesterase</fullName>
        <ecNumber evidence="5">3.1.1.11</ecNumber>
    </recommendedName>
</protein>
<keyword evidence="2 5" id="KW-0378">Hydrolase</keyword>
<evidence type="ECO:0000259" key="6">
    <source>
        <dbReference type="Pfam" id="PF01095"/>
    </source>
</evidence>
<dbReference type="PANTHER" id="PTHR31321">
    <property type="entry name" value="ACYL-COA THIOESTER HYDROLASE YBHC-RELATED"/>
    <property type="match status" value="1"/>
</dbReference>
<dbReference type="InterPro" id="IPR012334">
    <property type="entry name" value="Pectin_lyas_fold"/>
</dbReference>
<organism evidence="7 8">
    <name type="scientific">Luteimonas terrae</name>
    <dbReference type="NCBI Taxonomy" id="1530191"/>
    <lineage>
        <taxon>Bacteria</taxon>
        <taxon>Pseudomonadati</taxon>
        <taxon>Pseudomonadota</taxon>
        <taxon>Gammaproteobacteria</taxon>
        <taxon>Lysobacterales</taxon>
        <taxon>Lysobacteraceae</taxon>
        <taxon>Luteimonas</taxon>
    </lineage>
</organism>
<dbReference type="InterPro" id="IPR011050">
    <property type="entry name" value="Pectin_lyase_fold/virulence"/>
</dbReference>
<sequence length="331" mass="35595">MRAIASEASLRHPLPSLRRRWRGRVWLALSCALFAQSAQAARTFDVGPGADAYGSVQAAIEAAVAQGDAATIRIAAGTWRGVVDVPPGAPALRLTGAGATQTRIVHDHDAARIDPRSGQPFGTYGSATMFVRADDFHAEHLTIANDAGPVGQAVALVVDGTRASFDGVHLLGHQDTLYLRKAGTRAWFRDCRIEGTVDYVFGAATALFERCTLHSVGDGYLAAPSTPAEQAHGFVFRDCTITAAPAVTRVHLGRPWRPHGATRFERCRIDAPVPSEGWHDWGKPANRDTARFAEHANTGTGSALQGRVSWLRDTDAGPDTATLMQDWRPFE</sequence>
<dbReference type="Pfam" id="PF01095">
    <property type="entry name" value="Pectinesterase"/>
    <property type="match status" value="1"/>
</dbReference>
<dbReference type="GO" id="GO:0009279">
    <property type="term" value="C:cell outer membrane"/>
    <property type="evidence" value="ECO:0007669"/>
    <property type="project" value="TreeGrafter"/>
</dbReference>
<evidence type="ECO:0000256" key="2">
    <source>
        <dbReference type="ARBA" id="ARBA00022801"/>
    </source>
</evidence>
<evidence type="ECO:0000256" key="5">
    <source>
        <dbReference type="RuleBase" id="RU000589"/>
    </source>
</evidence>
<dbReference type="GO" id="GO:0045490">
    <property type="term" value="P:pectin catabolic process"/>
    <property type="evidence" value="ECO:0007669"/>
    <property type="project" value="UniProtKB-UniRule"/>
</dbReference>
<dbReference type="SUPFAM" id="SSF51126">
    <property type="entry name" value="Pectin lyase-like"/>
    <property type="match status" value="1"/>
</dbReference>
<dbReference type="InterPro" id="IPR000070">
    <property type="entry name" value="Pectinesterase_cat"/>
</dbReference>
<feature type="signal peptide" evidence="5">
    <location>
        <begin position="1"/>
        <end position="40"/>
    </location>
</feature>
<comment type="catalytic activity">
    <reaction evidence="5">
        <text>[(1-&gt;4)-alpha-D-galacturonosyl methyl ester](n) + n H2O = [(1-&gt;4)-alpha-D-galacturonosyl](n) + n methanol + n H(+)</text>
        <dbReference type="Rhea" id="RHEA:22380"/>
        <dbReference type="Rhea" id="RHEA-COMP:14570"/>
        <dbReference type="Rhea" id="RHEA-COMP:14573"/>
        <dbReference type="ChEBI" id="CHEBI:15377"/>
        <dbReference type="ChEBI" id="CHEBI:15378"/>
        <dbReference type="ChEBI" id="CHEBI:17790"/>
        <dbReference type="ChEBI" id="CHEBI:140522"/>
        <dbReference type="ChEBI" id="CHEBI:140523"/>
        <dbReference type="EC" id="3.1.1.11"/>
    </reaction>
</comment>
<keyword evidence="8" id="KW-1185">Reference proteome</keyword>
<proteinExistence type="inferred from homology"/>
<gene>
    <name evidence="7" type="ORF">E2F49_08325</name>
</gene>
<reference evidence="7 8" key="1">
    <citation type="submission" date="2019-03" db="EMBL/GenBank/DDBJ databases">
        <title>Luteimonas zhaokaii sp.nov., isolated from the rectal contents of Plateau pika in Yushu, Qinghai Province, China.</title>
        <authorList>
            <person name="Zhang G."/>
        </authorList>
    </citation>
    <scope>NUCLEOTIDE SEQUENCE [LARGE SCALE GENOMIC DNA]</scope>
    <source>
        <strain evidence="7 8">THG-MD21</strain>
    </source>
</reference>
<dbReference type="EMBL" id="SMTG01000002">
    <property type="protein sequence ID" value="TDK33972.1"/>
    <property type="molecule type" value="Genomic_DNA"/>
</dbReference>
<dbReference type="InterPro" id="IPR033131">
    <property type="entry name" value="Pectinesterase_Asp_AS"/>
</dbReference>